<accession>A0A1A9WVC4</accession>
<reference evidence="3" key="1">
    <citation type="submission" date="2014-03" db="EMBL/GenBank/DDBJ databases">
        <authorList>
            <person name="Aksoy S."/>
            <person name="Warren W."/>
            <person name="Wilson R.K."/>
        </authorList>
    </citation>
    <scope>NUCLEOTIDE SEQUENCE [LARGE SCALE GENOMIC DNA]</scope>
    <source>
        <strain evidence="3">IAEA</strain>
    </source>
</reference>
<evidence type="ECO:0000256" key="1">
    <source>
        <dbReference type="SAM" id="Phobius"/>
    </source>
</evidence>
<sequence length="109" mass="12311">MALRAICTLTVRSSKNRQMSRESHIFLLNFELLSSAAVLLLLIDKELPSLPGKFVEYKTMFDECSYSEGSALSQRKKPESAGNPLHRVLFLSVKIISIIKNVEIETLRV</sequence>
<name>A0A1A9WVC4_9MUSC</name>
<dbReference type="VEuPathDB" id="VectorBase:GBRI033807"/>
<protein>
    <submittedName>
        <fullName evidence="2">Uncharacterized protein</fullName>
    </submittedName>
</protein>
<dbReference type="AlphaFoldDB" id="A0A1A9WVC4"/>
<keyword evidence="1" id="KW-0812">Transmembrane</keyword>
<reference evidence="2" key="2">
    <citation type="submission" date="2020-05" db="UniProtKB">
        <authorList>
            <consortium name="EnsemblMetazoa"/>
        </authorList>
    </citation>
    <scope>IDENTIFICATION</scope>
    <source>
        <strain evidence="2">IAEA</strain>
    </source>
</reference>
<keyword evidence="1" id="KW-0472">Membrane</keyword>
<evidence type="ECO:0000313" key="3">
    <source>
        <dbReference type="Proteomes" id="UP000091820"/>
    </source>
</evidence>
<keyword evidence="3" id="KW-1185">Reference proteome</keyword>
<dbReference type="EnsemblMetazoa" id="GBRI033807-RA">
    <property type="protein sequence ID" value="GBRI033807-PA"/>
    <property type="gene ID" value="GBRI033807"/>
</dbReference>
<evidence type="ECO:0000313" key="2">
    <source>
        <dbReference type="EnsemblMetazoa" id="GBRI033807-PA"/>
    </source>
</evidence>
<proteinExistence type="predicted"/>
<keyword evidence="1" id="KW-1133">Transmembrane helix</keyword>
<dbReference type="Proteomes" id="UP000091820">
    <property type="component" value="Unassembled WGS sequence"/>
</dbReference>
<organism evidence="2 3">
    <name type="scientific">Glossina brevipalpis</name>
    <dbReference type="NCBI Taxonomy" id="37001"/>
    <lineage>
        <taxon>Eukaryota</taxon>
        <taxon>Metazoa</taxon>
        <taxon>Ecdysozoa</taxon>
        <taxon>Arthropoda</taxon>
        <taxon>Hexapoda</taxon>
        <taxon>Insecta</taxon>
        <taxon>Pterygota</taxon>
        <taxon>Neoptera</taxon>
        <taxon>Endopterygota</taxon>
        <taxon>Diptera</taxon>
        <taxon>Brachycera</taxon>
        <taxon>Muscomorpha</taxon>
        <taxon>Hippoboscoidea</taxon>
        <taxon>Glossinidae</taxon>
        <taxon>Glossina</taxon>
    </lineage>
</organism>
<feature type="transmembrane region" description="Helical" evidence="1">
    <location>
        <begin position="25"/>
        <end position="43"/>
    </location>
</feature>